<evidence type="ECO:0000256" key="6">
    <source>
        <dbReference type="ARBA" id="ARBA00022917"/>
    </source>
</evidence>
<dbReference type="InterPro" id="IPR002300">
    <property type="entry name" value="aa-tRNA-synth_Ia"/>
</dbReference>
<evidence type="ECO:0000256" key="4">
    <source>
        <dbReference type="ARBA" id="ARBA00022741"/>
    </source>
</evidence>
<evidence type="ECO:0000256" key="5">
    <source>
        <dbReference type="ARBA" id="ARBA00022840"/>
    </source>
</evidence>
<evidence type="ECO:0000256" key="3">
    <source>
        <dbReference type="ARBA" id="ARBA00022598"/>
    </source>
</evidence>
<dbReference type="GO" id="GO:0005829">
    <property type="term" value="C:cytosol"/>
    <property type="evidence" value="ECO:0007669"/>
    <property type="project" value="TreeGrafter"/>
</dbReference>
<protein>
    <recommendedName>
        <fullName evidence="9">Leucine--tRNA ligase</fullName>
        <ecNumber evidence="9">6.1.1.4</ecNumber>
    </recommendedName>
    <alternativeName>
        <fullName evidence="9">Leucyl-tRNA synthetase</fullName>
        <shortName evidence="9">LeuRS</shortName>
    </alternativeName>
</protein>
<name>A0A0G0S0B4_9BACT</name>
<comment type="caution">
    <text evidence="14">The sequence shown here is derived from an EMBL/GenBank/DDBJ whole genome shotgun (WGS) entry which is preliminary data.</text>
</comment>
<keyword evidence="2 9" id="KW-0963">Cytoplasm</keyword>
<dbReference type="Gene3D" id="1.10.730.10">
    <property type="entry name" value="Isoleucyl-tRNA Synthetase, Domain 1"/>
    <property type="match status" value="1"/>
</dbReference>
<dbReference type="InterPro" id="IPR025709">
    <property type="entry name" value="Leu_tRNA-synth_edit"/>
</dbReference>
<dbReference type="AlphaFoldDB" id="A0A0G0S0B4"/>
<dbReference type="GO" id="GO:0005524">
    <property type="term" value="F:ATP binding"/>
    <property type="evidence" value="ECO:0007669"/>
    <property type="project" value="UniProtKB-UniRule"/>
</dbReference>
<comment type="caution">
    <text evidence="9">Lacks conserved residue(s) required for the propagation of feature annotation.</text>
</comment>
<dbReference type="InterPro" id="IPR014729">
    <property type="entry name" value="Rossmann-like_a/b/a_fold"/>
</dbReference>
<dbReference type="InterPro" id="IPR001412">
    <property type="entry name" value="aa-tRNA-synth_I_CS"/>
</dbReference>
<dbReference type="InterPro" id="IPR002302">
    <property type="entry name" value="Leu-tRNA-ligase"/>
</dbReference>
<evidence type="ECO:0000259" key="12">
    <source>
        <dbReference type="Pfam" id="PF08264"/>
    </source>
</evidence>
<keyword evidence="4 9" id="KW-0547">Nucleotide-binding</keyword>
<evidence type="ECO:0000256" key="10">
    <source>
        <dbReference type="RuleBase" id="RU363035"/>
    </source>
</evidence>
<evidence type="ECO:0000259" key="13">
    <source>
        <dbReference type="Pfam" id="PF13603"/>
    </source>
</evidence>
<comment type="similarity">
    <text evidence="1 9 10">Belongs to the class-I aminoacyl-tRNA synthetase family.</text>
</comment>
<sequence length="766" mass="88941">MEKKIYEPDLKRAKKPFYNLMMFPYPSAEGLHVGNMYAFVGSDVYGRFKRMNGYDVFEPIGLDGFGIHSENFALKIGAHPMKQAKVSEKRFYKQLKAIGNGFAWNERLETYNPDYYCWTQWIFVQMFKNGLAYRKKSPVNWCPSCKTVLADEQVIDAKCERCGSEVMKKELEQWFFKITDYAERLLKNLDKIDWSEKVKIAQRNWIGQSRGAEIEFKIKNLEFRIKVFTTRLDTIFGCTYLVLAPENKLIENLKIKIKNWGEVERYIKTAAKKTEIERTAEIKGKTGVELKGVKAVNPANNEEIPVYVADYILGHYGTGAIMAVPAHDQRDRDFAKKFKLLIIDKPLISFEEALKKTNGKKKIQYRLRDWLISRQRYWGAPIPMIYCKECKNKGRGERKDMSGWYAVNERNLPVKLPYVKDFRPKGTGQSPLALVKSFYETKCPECGSKARRETDVSDTFLDSAWYYLRYPSIKEIKSPWNSAVTKRWLPVDMYIGGAEHAVLHLLYSRFTAMAFYDWGLVNFEEPFKKFRAHGLLVKEGAKMSKSKGNVVNPDEYIKKFGADVLRMYLMFLAPFEQGGDFRDAGIMGIKRFLRRVNKLVSNSTYQAVSSKNSKLERLLHQTIKKITHDIENLHFNTAISSLMILFNEMEKNQKQCDNETVGRFLKLLVPFAPHLSEELWKKIGEKGSIHLADWPGYDSKLIEERKFELIIQINGKMRDKILAQRGISREKSEKIVLGRERIKNFIAGAKIRKIIFVPDKLINIVL</sequence>
<accession>A0A0G0S0B4</accession>
<evidence type="ECO:0000256" key="2">
    <source>
        <dbReference type="ARBA" id="ARBA00022490"/>
    </source>
</evidence>
<evidence type="ECO:0000259" key="11">
    <source>
        <dbReference type="Pfam" id="PF00133"/>
    </source>
</evidence>
<dbReference type="GO" id="GO:0002161">
    <property type="term" value="F:aminoacyl-tRNA deacylase activity"/>
    <property type="evidence" value="ECO:0007669"/>
    <property type="project" value="InterPro"/>
</dbReference>
<comment type="subcellular location">
    <subcellularLocation>
        <location evidence="9">Cytoplasm</location>
    </subcellularLocation>
</comment>
<dbReference type="EMBL" id="LBYQ01000001">
    <property type="protein sequence ID" value="KKR55661.1"/>
    <property type="molecule type" value="Genomic_DNA"/>
</dbReference>
<dbReference type="Pfam" id="PF13603">
    <property type="entry name" value="tRNA-synt_1_2"/>
    <property type="match status" value="1"/>
</dbReference>
<proteinExistence type="inferred from homology"/>
<dbReference type="Pfam" id="PF00133">
    <property type="entry name" value="tRNA-synt_1"/>
    <property type="match status" value="2"/>
</dbReference>
<dbReference type="CDD" id="cd07958">
    <property type="entry name" value="Anticodon_Ia_Leu_BEm"/>
    <property type="match status" value="1"/>
</dbReference>
<dbReference type="HAMAP" id="MF_00049_B">
    <property type="entry name" value="Leu_tRNA_synth_B"/>
    <property type="match status" value="1"/>
</dbReference>
<evidence type="ECO:0000256" key="1">
    <source>
        <dbReference type="ARBA" id="ARBA00005594"/>
    </source>
</evidence>
<keyword evidence="5 9" id="KW-0067">ATP-binding</keyword>
<organism evidence="14 15">
    <name type="scientific">Candidatus Curtissbacteria bacterium GW2011_GWA1_40_24</name>
    <dbReference type="NCBI Taxonomy" id="1618406"/>
    <lineage>
        <taxon>Bacteria</taxon>
        <taxon>Candidatus Curtissiibacteriota</taxon>
    </lineage>
</organism>
<dbReference type="FunFam" id="1.10.730.10:FF:000002">
    <property type="entry name" value="Leucine--tRNA ligase"/>
    <property type="match status" value="1"/>
</dbReference>
<feature type="domain" description="Leucyl-tRNA synthetase editing" evidence="13">
    <location>
        <begin position="203"/>
        <end position="350"/>
    </location>
</feature>
<comment type="catalytic activity">
    <reaction evidence="8 9">
        <text>tRNA(Leu) + L-leucine + ATP = L-leucyl-tRNA(Leu) + AMP + diphosphate</text>
        <dbReference type="Rhea" id="RHEA:11688"/>
        <dbReference type="Rhea" id="RHEA-COMP:9613"/>
        <dbReference type="Rhea" id="RHEA-COMP:9622"/>
        <dbReference type="ChEBI" id="CHEBI:30616"/>
        <dbReference type="ChEBI" id="CHEBI:33019"/>
        <dbReference type="ChEBI" id="CHEBI:57427"/>
        <dbReference type="ChEBI" id="CHEBI:78442"/>
        <dbReference type="ChEBI" id="CHEBI:78494"/>
        <dbReference type="ChEBI" id="CHEBI:456215"/>
        <dbReference type="EC" id="6.1.1.4"/>
    </reaction>
</comment>
<feature type="domain" description="Aminoacyl-tRNA synthetase class Ia" evidence="11">
    <location>
        <begin position="2"/>
        <end position="201"/>
    </location>
</feature>
<reference evidence="14 15" key="1">
    <citation type="journal article" date="2015" name="Nature">
        <title>rRNA introns, odd ribosomes, and small enigmatic genomes across a large radiation of phyla.</title>
        <authorList>
            <person name="Brown C.T."/>
            <person name="Hug L.A."/>
            <person name="Thomas B.C."/>
            <person name="Sharon I."/>
            <person name="Castelle C.J."/>
            <person name="Singh A."/>
            <person name="Wilkins M.J."/>
            <person name="Williams K.H."/>
            <person name="Banfield J.F."/>
        </authorList>
    </citation>
    <scope>NUCLEOTIDE SEQUENCE [LARGE SCALE GENOMIC DNA]</scope>
</reference>
<dbReference type="GO" id="GO:0006429">
    <property type="term" value="P:leucyl-tRNA aminoacylation"/>
    <property type="evidence" value="ECO:0007669"/>
    <property type="project" value="UniProtKB-UniRule"/>
</dbReference>
<evidence type="ECO:0000256" key="8">
    <source>
        <dbReference type="ARBA" id="ARBA00047469"/>
    </source>
</evidence>
<evidence type="ECO:0000256" key="7">
    <source>
        <dbReference type="ARBA" id="ARBA00023146"/>
    </source>
</evidence>
<dbReference type="Proteomes" id="UP000034489">
    <property type="component" value="Unassembled WGS sequence"/>
</dbReference>
<feature type="domain" description="Methionyl/Valyl/Leucyl/Isoleucyl-tRNA synthetase anticodon-binding" evidence="12">
    <location>
        <begin position="616"/>
        <end position="722"/>
    </location>
</feature>
<evidence type="ECO:0000313" key="14">
    <source>
        <dbReference type="EMBL" id="KKR55661.1"/>
    </source>
</evidence>
<dbReference type="SUPFAM" id="SSF52374">
    <property type="entry name" value="Nucleotidylyl transferase"/>
    <property type="match status" value="1"/>
</dbReference>
<dbReference type="PRINTS" id="PR00985">
    <property type="entry name" value="TRNASYNTHLEU"/>
</dbReference>
<dbReference type="SUPFAM" id="SSF50677">
    <property type="entry name" value="ValRS/IleRS/LeuRS editing domain"/>
    <property type="match status" value="1"/>
</dbReference>
<dbReference type="InterPro" id="IPR013155">
    <property type="entry name" value="M/V/L/I-tRNA-synth_anticd-bd"/>
</dbReference>
<dbReference type="PROSITE" id="PS00178">
    <property type="entry name" value="AA_TRNA_LIGASE_I"/>
    <property type="match status" value="1"/>
</dbReference>
<dbReference type="GO" id="GO:0004823">
    <property type="term" value="F:leucine-tRNA ligase activity"/>
    <property type="evidence" value="ECO:0007669"/>
    <property type="project" value="UniProtKB-UniRule"/>
</dbReference>
<feature type="binding site" evidence="9">
    <location>
        <position position="545"/>
    </location>
    <ligand>
        <name>ATP</name>
        <dbReference type="ChEBI" id="CHEBI:30616"/>
    </ligand>
</feature>
<evidence type="ECO:0000256" key="9">
    <source>
        <dbReference type="HAMAP-Rule" id="MF_00049"/>
    </source>
</evidence>
<keyword evidence="6 9" id="KW-0648">Protein biosynthesis</keyword>
<dbReference type="Gene3D" id="3.40.50.620">
    <property type="entry name" value="HUPs"/>
    <property type="match status" value="2"/>
</dbReference>
<evidence type="ECO:0000313" key="15">
    <source>
        <dbReference type="Proteomes" id="UP000034489"/>
    </source>
</evidence>
<dbReference type="InterPro" id="IPR009080">
    <property type="entry name" value="tRNAsynth_Ia_anticodon-bd"/>
</dbReference>
<dbReference type="CDD" id="cd00812">
    <property type="entry name" value="LeuRS_core"/>
    <property type="match status" value="1"/>
</dbReference>
<dbReference type="Gene3D" id="3.10.20.590">
    <property type="match status" value="1"/>
</dbReference>
<feature type="short sequence motif" description="'KMSKS' region" evidence="9">
    <location>
        <begin position="542"/>
        <end position="546"/>
    </location>
</feature>
<keyword evidence="7 9" id="KW-0030">Aminoacyl-tRNA synthetase</keyword>
<dbReference type="PATRIC" id="fig|1618406.3.peg.3"/>
<dbReference type="Pfam" id="PF08264">
    <property type="entry name" value="Anticodon_1"/>
    <property type="match status" value="1"/>
</dbReference>
<dbReference type="PANTHER" id="PTHR43740:SF2">
    <property type="entry name" value="LEUCINE--TRNA LIGASE, MITOCHONDRIAL"/>
    <property type="match status" value="1"/>
</dbReference>
<dbReference type="SUPFAM" id="SSF47323">
    <property type="entry name" value="Anticodon-binding domain of a subclass of class I aminoacyl-tRNA synthetases"/>
    <property type="match status" value="1"/>
</dbReference>
<dbReference type="InterPro" id="IPR009008">
    <property type="entry name" value="Val/Leu/Ile-tRNA-synth_edit"/>
</dbReference>
<keyword evidence="3 9" id="KW-0436">Ligase</keyword>
<feature type="domain" description="Aminoacyl-tRNA synthetase class Ia" evidence="11">
    <location>
        <begin position="367"/>
        <end position="573"/>
    </location>
</feature>
<dbReference type="EC" id="6.1.1.4" evidence="9"/>
<gene>
    <name evidence="9" type="primary">leuS</name>
    <name evidence="14" type="ORF">UT92_C0001G0004</name>
</gene>
<dbReference type="PANTHER" id="PTHR43740">
    <property type="entry name" value="LEUCYL-TRNA SYNTHETASE"/>
    <property type="match status" value="1"/>
</dbReference>